<gene>
    <name evidence="1" type="ORF">BS329_39900</name>
</gene>
<reference evidence="1 2" key="1">
    <citation type="submission" date="2016-01" db="EMBL/GenBank/DDBJ databases">
        <title>Amycolatopsis coloradensis genome sequencing and assembly.</title>
        <authorList>
            <person name="Mayilraj S."/>
        </authorList>
    </citation>
    <scope>NUCLEOTIDE SEQUENCE [LARGE SCALE GENOMIC DNA]</scope>
    <source>
        <strain evidence="1 2">DSM 44225</strain>
    </source>
</reference>
<dbReference type="Proteomes" id="UP000187486">
    <property type="component" value="Unassembled WGS sequence"/>
</dbReference>
<dbReference type="EMBL" id="MQUQ01000037">
    <property type="protein sequence ID" value="OLZ43254.1"/>
    <property type="molecule type" value="Genomic_DNA"/>
</dbReference>
<evidence type="ECO:0000313" key="1">
    <source>
        <dbReference type="EMBL" id="OLZ43254.1"/>
    </source>
</evidence>
<accession>A0A1R0KDZ6</accession>
<comment type="caution">
    <text evidence="1">The sequence shown here is derived from an EMBL/GenBank/DDBJ whole genome shotgun (WGS) entry which is preliminary data.</text>
</comment>
<name>A0A1R0KDZ6_9PSEU</name>
<evidence type="ECO:0000313" key="2">
    <source>
        <dbReference type="Proteomes" id="UP000187486"/>
    </source>
</evidence>
<keyword evidence="2" id="KW-1185">Reference proteome</keyword>
<dbReference type="OrthoDB" id="3693098at2"/>
<dbReference type="AlphaFoldDB" id="A0A1R0KDZ6"/>
<proteinExistence type="predicted"/>
<organism evidence="1 2">
    <name type="scientific">Amycolatopsis coloradensis</name>
    <dbReference type="NCBI Taxonomy" id="76021"/>
    <lineage>
        <taxon>Bacteria</taxon>
        <taxon>Bacillati</taxon>
        <taxon>Actinomycetota</taxon>
        <taxon>Actinomycetes</taxon>
        <taxon>Pseudonocardiales</taxon>
        <taxon>Pseudonocardiaceae</taxon>
        <taxon>Amycolatopsis</taxon>
    </lineage>
</organism>
<protein>
    <submittedName>
        <fullName evidence="1">Uncharacterized protein</fullName>
    </submittedName>
</protein>
<sequence length="110" mass="11870">MDAFNQYPELRRLADLRDAGWLFMPTCDANGDVIKVTGLRPWPEGVADALHVGSQTDAGALRMDHTGGLLWQRDGTVADVVGALLALPAPSDPLAPRLVRGTAPKLWTPR</sequence>